<protein>
    <submittedName>
        <fullName evidence="1">Uncharacterized protein</fullName>
    </submittedName>
</protein>
<comment type="caution">
    <text evidence="1">The sequence shown here is derived from an EMBL/GenBank/DDBJ whole genome shotgun (WGS) entry which is preliminary data.</text>
</comment>
<evidence type="ECO:0000313" key="2">
    <source>
        <dbReference type="Proteomes" id="UP001168167"/>
    </source>
</evidence>
<proteinExistence type="predicted"/>
<dbReference type="EMBL" id="JANQAO010000001">
    <property type="protein sequence ID" value="MDM5146970.1"/>
    <property type="molecule type" value="Genomic_DNA"/>
</dbReference>
<reference evidence="1" key="1">
    <citation type="submission" date="2022-08" db="EMBL/GenBank/DDBJ databases">
        <authorList>
            <person name="Dzunkova M."/>
            <person name="La Clair J."/>
            <person name="Tyml T."/>
            <person name="Doud D."/>
            <person name="Schulz F."/>
            <person name="Piquer S."/>
            <person name="Porcel Sanchis D."/>
            <person name="Osborn A."/>
            <person name="Robinson D."/>
            <person name="Louie K.B."/>
            <person name="Bowen B.P."/>
            <person name="Bowers R."/>
            <person name="Lee J."/>
            <person name="Arnau Llombart V."/>
            <person name="Diaz Villanueva W."/>
            <person name="Gosliner T."/>
            <person name="Northen T."/>
            <person name="Cheng J.-F."/>
            <person name="Burkart M.D."/>
            <person name="Woyke T."/>
        </authorList>
    </citation>
    <scope>NUCLEOTIDE SEQUENCE</scope>
    <source>
        <strain evidence="1">Df01</strain>
    </source>
</reference>
<reference evidence="1" key="2">
    <citation type="journal article" date="2023" name="Microbiome">
        <title>Synthase-selected sorting approach identifies a beta-lactone synthase in a nudibranch symbiotic bacterium.</title>
        <authorList>
            <person name="Dzunkova M."/>
            <person name="La Clair J.J."/>
            <person name="Tyml T."/>
            <person name="Doud D."/>
            <person name="Schulz F."/>
            <person name="Piquer-Esteban S."/>
            <person name="Porcel Sanchis D."/>
            <person name="Osborn A."/>
            <person name="Robinson D."/>
            <person name="Louie K.B."/>
            <person name="Bowen B.P."/>
            <person name="Bowers R.M."/>
            <person name="Lee J."/>
            <person name="Arnau V."/>
            <person name="Diaz-Villanueva W."/>
            <person name="Stepanauskas R."/>
            <person name="Gosliner T."/>
            <person name="Date S.V."/>
            <person name="Northen T.R."/>
            <person name="Cheng J.F."/>
            <person name="Burkart M.D."/>
            <person name="Woyke T."/>
        </authorList>
    </citation>
    <scope>NUCLEOTIDE SEQUENCE</scope>
    <source>
        <strain evidence="1">Df01</strain>
    </source>
</reference>
<accession>A0ABT7QKM6</accession>
<keyword evidence="2" id="KW-1185">Reference proteome</keyword>
<dbReference type="Proteomes" id="UP001168167">
    <property type="component" value="Unassembled WGS sequence"/>
</dbReference>
<gene>
    <name evidence="1" type="ORF">NQX30_01020</name>
</gene>
<name>A0ABT7QKM6_9GAMM</name>
<evidence type="ECO:0000313" key="1">
    <source>
        <dbReference type="EMBL" id="MDM5146970.1"/>
    </source>
</evidence>
<organism evidence="1 2">
    <name type="scientific">Candidatus Doriopsillibacter californiensis</name>
    <dbReference type="NCBI Taxonomy" id="2970740"/>
    <lineage>
        <taxon>Bacteria</taxon>
        <taxon>Pseudomonadati</taxon>
        <taxon>Pseudomonadota</taxon>
        <taxon>Gammaproteobacteria</taxon>
        <taxon>Candidatus Tethybacterales</taxon>
        <taxon>Candidatus Persebacteraceae</taxon>
        <taxon>Candidatus Doriopsillibacter</taxon>
    </lineage>
</organism>
<sequence>MSSNLATPTTFSILAIDQMEALLPYCTLLQTLETGDQPCLSDVLD</sequence>